<dbReference type="Proteomes" id="UP000291117">
    <property type="component" value="Unassembled WGS sequence"/>
</dbReference>
<feature type="transmembrane region" description="Helical" evidence="1">
    <location>
        <begin position="12"/>
        <end position="35"/>
    </location>
</feature>
<dbReference type="OrthoDB" id="768482at2"/>
<accession>A0A4R0NBV9</accession>
<evidence type="ECO:0000313" key="2">
    <source>
        <dbReference type="EMBL" id="TCC97685.1"/>
    </source>
</evidence>
<evidence type="ECO:0000313" key="3">
    <source>
        <dbReference type="Proteomes" id="UP000291117"/>
    </source>
</evidence>
<evidence type="ECO:0008006" key="4">
    <source>
        <dbReference type="Google" id="ProtNLM"/>
    </source>
</evidence>
<dbReference type="RefSeq" id="WP_131608045.1">
    <property type="nucleotide sequence ID" value="NZ_SJSM01000003.1"/>
</dbReference>
<protein>
    <recommendedName>
        <fullName evidence="4">Type II secretion system protein</fullName>
    </recommendedName>
</protein>
<sequence>MAKLKGKIKASTLLEVIVAMVVILIVFVLATSIYANVMRSSPSVKQQHVKAIISGWITESIAAGNWKDEVITIDSMAFQKTVTPYQTYPDLRLVQVIAIEQGKEIGVLKLVVKVGKDESE</sequence>
<keyword evidence="1" id="KW-0472">Membrane</keyword>
<keyword evidence="3" id="KW-1185">Reference proteome</keyword>
<reference evidence="2 3" key="1">
    <citation type="submission" date="2019-02" db="EMBL/GenBank/DDBJ databases">
        <title>Pedobacter sp. RP-3-8 sp. nov., isolated from Arctic soil.</title>
        <authorList>
            <person name="Dahal R.H."/>
        </authorList>
    </citation>
    <scope>NUCLEOTIDE SEQUENCE [LARGE SCALE GENOMIC DNA]</scope>
    <source>
        <strain evidence="2 3">RP-3-8</strain>
    </source>
</reference>
<gene>
    <name evidence="2" type="ORF">EZ444_07145</name>
</gene>
<proteinExistence type="predicted"/>
<comment type="caution">
    <text evidence="2">The sequence shown here is derived from an EMBL/GenBank/DDBJ whole genome shotgun (WGS) entry which is preliminary data.</text>
</comment>
<organism evidence="2 3">
    <name type="scientific">Pedobacter hiemivivus</name>
    <dbReference type="NCBI Taxonomy" id="2530454"/>
    <lineage>
        <taxon>Bacteria</taxon>
        <taxon>Pseudomonadati</taxon>
        <taxon>Bacteroidota</taxon>
        <taxon>Sphingobacteriia</taxon>
        <taxon>Sphingobacteriales</taxon>
        <taxon>Sphingobacteriaceae</taxon>
        <taxon>Pedobacter</taxon>
    </lineage>
</organism>
<keyword evidence="1" id="KW-0812">Transmembrane</keyword>
<evidence type="ECO:0000256" key="1">
    <source>
        <dbReference type="SAM" id="Phobius"/>
    </source>
</evidence>
<dbReference type="AlphaFoldDB" id="A0A4R0NBV9"/>
<name>A0A4R0NBV9_9SPHI</name>
<dbReference type="EMBL" id="SJSM01000003">
    <property type="protein sequence ID" value="TCC97685.1"/>
    <property type="molecule type" value="Genomic_DNA"/>
</dbReference>
<keyword evidence="1" id="KW-1133">Transmembrane helix</keyword>